<accession>A0A642MP48</accession>
<protein>
    <submittedName>
        <fullName evidence="2">Uncharacterized protein</fullName>
    </submittedName>
</protein>
<dbReference type="EMBL" id="CP103141">
    <property type="protein sequence ID" value="UVQ75571.1"/>
    <property type="molecule type" value="Genomic_DNA"/>
</dbReference>
<evidence type="ECO:0000256" key="1">
    <source>
        <dbReference type="SAM" id="MobiDB-lite"/>
    </source>
</evidence>
<evidence type="ECO:0000313" key="4">
    <source>
        <dbReference type="Proteomes" id="UP000095606"/>
    </source>
</evidence>
<proteinExistence type="predicted"/>
<evidence type="ECO:0000313" key="5">
    <source>
        <dbReference type="Proteomes" id="UP001060104"/>
    </source>
</evidence>
<dbReference type="Proteomes" id="UP000095606">
    <property type="component" value="Unassembled WGS sequence"/>
</dbReference>
<name>A0A642MP48_9BACE</name>
<accession>A0A174UUM6</accession>
<evidence type="ECO:0000313" key="2">
    <source>
        <dbReference type="EMBL" id="CUQ23668.1"/>
    </source>
</evidence>
<evidence type="ECO:0000313" key="3">
    <source>
        <dbReference type="EMBL" id="UVQ75571.1"/>
    </source>
</evidence>
<dbReference type="GeneID" id="69587807"/>
<dbReference type="RefSeq" id="WP_055271458.1">
    <property type="nucleotide sequence ID" value="NZ_CABMFH010000033.1"/>
</dbReference>
<dbReference type="AlphaFoldDB" id="A0A642MP48"/>
<feature type="region of interest" description="Disordered" evidence="1">
    <location>
        <begin position="44"/>
        <end position="74"/>
    </location>
</feature>
<reference evidence="3" key="2">
    <citation type="submission" date="2022-08" db="EMBL/GenBank/DDBJ databases">
        <title>Genome Sequencing of Bacteroides fragilis Group Isolates with Nanopore Technology.</title>
        <authorList>
            <person name="Tisza M.J."/>
            <person name="Smith D."/>
            <person name="Dekker J.P."/>
        </authorList>
    </citation>
    <scope>NUCLEOTIDE SEQUENCE</scope>
    <source>
        <strain evidence="3">BFG-527</strain>
    </source>
</reference>
<dbReference type="EMBL" id="CZAE01000032">
    <property type="protein sequence ID" value="CUQ23668.1"/>
    <property type="molecule type" value="Genomic_DNA"/>
</dbReference>
<gene>
    <name evidence="2" type="ORF">ERS852461_04659</name>
    <name evidence="3" type="ORF">NXY30_03965</name>
</gene>
<keyword evidence="5" id="KW-1185">Reference proteome</keyword>
<reference evidence="2 4" key="1">
    <citation type="submission" date="2015-09" db="EMBL/GenBank/DDBJ databases">
        <authorList>
            <consortium name="Pathogen Informatics"/>
        </authorList>
    </citation>
    <scope>NUCLEOTIDE SEQUENCE [LARGE SCALE GENOMIC DNA]</scope>
    <source>
        <strain evidence="2 4">2789STDY5834846</strain>
    </source>
</reference>
<organism evidence="2 4">
    <name type="scientific">Bacteroides faecis</name>
    <dbReference type="NCBI Taxonomy" id="674529"/>
    <lineage>
        <taxon>Bacteria</taxon>
        <taxon>Pseudomonadati</taxon>
        <taxon>Bacteroidota</taxon>
        <taxon>Bacteroidia</taxon>
        <taxon>Bacteroidales</taxon>
        <taxon>Bacteroidaceae</taxon>
        <taxon>Bacteroides</taxon>
    </lineage>
</organism>
<dbReference type="Proteomes" id="UP001060104">
    <property type="component" value="Chromosome"/>
</dbReference>
<feature type="compositionally biased region" description="Polar residues" evidence="1">
    <location>
        <begin position="59"/>
        <end position="74"/>
    </location>
</feature>
<sequence length="74" mass="8502">MNKVVSSEIKYFHKEKTMNAEKWEKAEKVHSILLYPSVLQRKVKEGNKKNNNNRDCSDGSVSHNSVSYASFQAL</sequence>